<sequence length="332" mass="37239">MWFGKEDLLQHCRDMGAPVGLVIDLVNTTKSHEGLWFGKCEAGSIRDESYLPRFSKDDIEKIRRKTKEVYKISQKEGKEAKAKQVLDAWKVVDAAFAAVKARSSNKRKAETLDEAAAEREKAAALKRAAEKAASAKKAKEKAAALKKAAEKKAAEKKAAEKAAHIKKLRSEHRARLAAEKRPSYHRNQSALICKTCQQSWFESPQRKSPDMDPLSPMKENEKGLLKLILLQPPVLPEETMGEATVRVKLNLPNLQRWRKQGEEDTCDTLQCWPHSLTMWANGVQATNGATHPGGIYFVTMTIPITFIVIMIESMTMDIVSIVITIRCFFVPP</sequence>
<reference evidence="2 3" key="1">
    <citation type="submission" date="2016-02" db="EMBL/GenBank/DDBJ databases">
        <title>Genome analysis of coral dinoflagellate symbionts highlights evolutionary adaptations to a symbiotic lifestyle.</title>
        <authorList>
            <person name="Aranda M."/>
            <person name="Li Y."/>
            <person name="Liew Y.J."/>
            <person name="Baumgarten S."/>
            <person name="Simakov O."/>
            <person name="Wilson M."/>
            <person name="Piel J."/>
            <person name="Ashoor H."/>
            <person name="Bougouffa S."/>
            <person name="Bajic V.B."/>
            <person name="Ryu T."/>
            <person name="Ravasi T."/>
            <person name="Bayer T."/>
            <person name="Micklem G."/>
            <person name="Kim H."/>
            <person name="Bhak J."/>
            <person name="Lajeunesse T.C."/>
            <person name="Voolstra C.R."/>
        </authorList>
    </citation>
    <scope>NUCLEOTIDE SEQUENCE [LARGE SCALE GENOMIC DNA]</scope>
    <source>
        <strain evidence="2 3">CCMP2467</strain>
    </source>
</reference>
<keyword evidence="3" id="KW-1185">Reference proteome</keyword>
<protein>
    <submittedName>
        <fullName evidence="2">Uncharacterized protein</fullName>
    </submittedName>
</protein>
<gene>
    <name evidence="2" type="ORF">AK812_SmicGene15955</name>
</gene>
<evidence type="ECO:0000256" key="1">
    <source>
        <dbReference type="SAM" id="Coils"/>
    </source>
</evidence>
<proteinExistence type="predicted"/>
<comment type="caution">
    <text evidence="2">The sequence shown here is derived from an EMBL/GenBank/DDBJ whole genome shotgun (WGS) entry which is preliminary data.</text>
</comment>
<evidence type="ECO:0000313" key="2">
    <source>
        <dbReference type="EMBL" id="OLQ01308.1"/>
    </source>
</evidence>
<keyword evidence="1" id="KW-0175">Coiled coil</keyword>
<dbReference type="Proteomes" id="UP000186817">
    <property type="component" value="Unassembled WGS sequence"/>
</dbReference>
<dbReference type="EMBL" id="LSRX01000297">
    <property type="protein sequence ID" value="OLQ01308.1"/>
    <property type="molecule type" value="Genomic_DNA"/>
</dbReference>
<feature type="coiled-coil region" evidence="1">
    <location>
        <begin position="108"/>
        <end position="171"/>
    </location>
</feature>
<dbReference type="AlphaFoldDB" id="A0A1Q9E1L3"/>
<accession>A0A1Q9E1L3</accession>
<organism evidence="2 3">
    <name type="scientific">Symbiodinium microadriaticum</name>
    <name type="common">Dinoflagellate</name>
    <name type="synonym">Zooxanthella microadriatica</name>
    <dbReference type="NCBI Taxonomy" id="2951"/>
    <lineage>
        <taxon>Eukaryota</taxon>
        <taxon>Sar</taxon>
        <taxon>Alveolata</taxon>
        <taxon>Dinophyceae</taxon>
        <taxon>Suessiales</taxon>
        <taxon>Symbiodiniaceae</taxon>
        <taxon>Symbiodinium</taxon>
    </lineage>
</organism>
<name>A0A1Q9E1L3_SYMMI</name>
<evidence type="ECO:0000313" key="3">
    <source>
        <dbReference type="Proteomes" id="UP000186817"/>
    </source>
</evidence>